<dbReference type="OrthoDB" id="2219119at2"/>
<dbReference type="RefSeq" id="WP_009527004.1">
    <property type="nucleotide sequence ID" value="NZ_JH815225.1"/>
</dbReference>
<accession>V9HQD8</accession>
<comment type="caution">
    <text evidence="1">The sequence shown here is derived from an EMBL/GenBank/DDBJ whole genome shotgun (WGS) entry which is preliminary data.</text>
</comment>
<name>V9HQD8_9FIRM</name>
<dbReference type="AlphaFoldDB" id="V9HQD8"/>
<organism evidence="1 2">
    <name type="scientific">Peptoanaerobacter stomatis</name>
    <dbReference type="NCBI Taxonomy" id="796937"/>
    <lineage>
        <taxon>Bacteria</taxon>
        <taxon>Bacillati</taxon>
        <taxon>Bacillota</taxon>
        <taxon>Clostridia</taxon>
        <taxon>Peptostreptococcales</taxon>
        <taxon>Filifactoraceae</taxon>
        <taxon>Peptoanaerobacter</taxon>
    </lineage>
</organism>
<evidence type="ECO:0000313" key="1">
    <source>
        <dbReference type="EMBL" id="EHL17193.1"/>
    </source>
</evidence>
<dbReference type="HOGENOM" id="CLU_1561993_0_0_9"/>
<gene>
    <name evidence="1" type="ORF">HMPREF9630_00360</name>
</gene>
<evidence type="ECO:0008006" key="3">
    <source>
        <dbReference type="Google" id="ProtNLM"/>
    </source>
</evidence>
<reference evidence="1 2" key="1">
    <citation type="submission" date="2012-05" db="EMBL/GenBank/DDBJ databases">
        <title>The Genome Sequence of Eubacteriaceae bacterium CM2.</title>
        <authorList>
            <consortium name="The Broad Institute Genome Sequencing Platform"/>
            <person name="Earl A."/>
            <person name="Ward D."/>
            <person name="Feldgarden M."/>
            <person name="Gevers D."/>
            <person name="Sizova M."/>
            <person name="Hazen A."/>
            <person name="Epstein S."/>
            <person name="Walker B."/>
            <person name="Young S.K."/>
            <person name="Zeng Q."/>
            <person name="Gargeya S."/>
            <person name="Fitzgerald M."/>
            <person name="Haas B."/>
            <person name="Abouelleil A."/>
            <person name="Alvarado L."/>
            <person name="Arachchi H.M."/>
            <person name="Berlin A."/>
            <person name="Chapman S.B."/>
            <person name="Goldberg J."/>
            <person name="Griggs A."/>
            <person name="Gujja S."/>
            <person name="Hansen M."/>
            <person name="Howarth C."/>
            <person name="Imamovic A."/>
            <person name="Larimer J."/>
            <person name="McCowen C."/>
            <person name="Montmayeur A."/>
            <person name="Murphy C."/>
            <person name="Neiman D."/>
            <person name="Pearson M."/>
            <person name="Priest M."/>
            <person name="Roberts A."/>
            <person name="Saif S."/>
            <person name="Shea T."/>
            <person name="Sisk P."/>
            <person name="Sykes S."/>
            <person name="Wortman J."/>
            <person name="Nusbaum C."/>
            <person name="Birren B."/>
        </authorList>
    </citation>
    <scope>NUCLEOTIDE SEQUENCE [LARGE SCALE GENOMIC DNA]</scope>
    <source>
        <strain evidence="1 2">CM2</strain>
    </source>
</reference>
<dbReference type="EMBL" id="AFZF02000004">
    <property type="protein sequence ID" value="EHL17193.1"/>
    <property type="molecule type" value="Genomic_DNA"/>
</dbReference>
<evidence type="ECO:0000313" key="2">
    <source>
        <dbReference type="Proteomes" id="UP000017818"/>
    </source>
</evidence>
<protein>
    <recommendedName>
        <fullName evidence="3">NTF2 fold immunity protein domain-containing protein</fullName>
    </recommendedName>
</protein>
<proteinExistence type="predicted"/>
<sequence length="166" mass="19817">MNIILKNNTPEKDKEMAKEIISSFLELLKELTLLEEEIFKRNHELDVEKSVLNISDNQNHPKWKELMAEYKNRFEEIIKGKVSENLMSSGYAERYANPSEYSYVNSGDFSLEFTIKKEDKVTIITRYKETVDMKHEFILRLIDKKWLVDGKCYGFGDETIWYWDRI</sequence>
<dbReference type="Proteomes" id="UP000017818">
    <property type="component" value="Unassembled WGS sequence"/>
</dbReference>